<evidence type="ECO:0000313" key="3">
    <source>
        <dbReference type="Proteomes" id="UP000887013"/>
    </source>
</evidence>
<feature type="region of interest" description="Disordered" evidence="1">
    <location>
        <begin position="57"/>
        <end position="105"/>
    </location>
</feature>
<organism evidence="2 3">
    <name type="scientific">Nephila pilipes</name>
    <name type="common">Giant wood spider</name>
    <name type="synonym">Nephila maculata</name>
    <dbReference type="NCBI Taxonomy" id="299642"/>
    <lineage>
        <taxon>Eukaryota</taxon>
        <taxon>Metazoa</taxon>
        <taxon>Ecdysozoa</taxon>
        <taxon>Arthropoda</taxon>
        <taxon>Chelicerata</taxon>
        <taxon>Arachnida</taxon>
        <taxon>Araneae</taxon>
        <taxon>Araneomorphae</taxon>
        <taxon>Entelegynae</taxon>
        <taxon>Araneoidea</taxon>
        <taxon>Nephilidae</taxon>
        <taxon>Nephila</taxon>
    </lineage>
</organism>
<protein>
    <submittedName>
        <fullName evidence="2">Uncharacterized protein</fullName>
    </submittedName>
</protein>
<dbReference type="AlphaFoldDB" id="A0A8X6IB74"/>
<sequence>MRMFLLQLNKKKINLKSTTILTNNEFYGTFFHGFLKPYPTRTEKFCLEKGILEPGERHREIPSTDEISREYEKERCEGRKKESRDQSISCRSLTRPPNRDDLANSLVPLSRAAMDSCSSENGENGQKSALFASSAGNILNPIFPLP</sequence>
<name>A0A8X6IB74_NEPPI</name>
<proteinExistence type="predicted"/>
<dbReference type="EMBL" id="BMAW01088639">
    <property type="protein sequence ID" value="GFS35717.1"/>
    <property type="molecule type" value="Genomic_DNA"/>
</dbReference>
<dbReference type="OrthoDB" id="10485162at2759"/>
<feature type="compositionally biased region" description="Basic and acidic residues" evidence="1">
    <location>
        <begin position="57"/>
        <end position="85"/>
    </location>
</feature>
<dbReference type="Proteomes" id="UP000887013">
    <property type="component" value="Unassembled WGS sequence"/>
</dbReference>
<gene>
    <name evidence="2" type="ORF">NPIL_545771</name>
</gene>
<evidence type="ECO:0000313" key="2">
    <source>
        <dbReference type="EMBL" id="GFS35717.1"/>
    </source>
</evidence>
<evidence type="ECO:0000256" key="1">
    <source>
        <dbReference type="SAM" id="MobiDB-lite"/>
    </source>
</evidence>
<accession>A0A8X6IB74</accession>
<comment type="caution">
    <text evidence="2">The sequence shown here is derived from an EMBL/GenBank/DDBJ whole genome shotgun (WGS) entry which is preliminary data.</text>
</comment>
<keyword evidence="3" id="KW-1185">Reference proteome</keyword>
<reference evidence="2" key="1">
    <citation type="submission" date="2020-08" db="EMBL/GenBank/DDBJ databases">
        <title>Multicomponent nature underlies the extraordinary mechanical properties of spider dragline silk.</title>
        <authorList>
            <person name="Kono N."/>
            <person name="Nakamura H."/>
            <person name="Mori M."/>
            <person name="Yoshida Y."/>
            <person name="Ohtoshi R."/>
            <person name="Malay A.D."/>
            <person name="Moran D.A.P."/>
            <person name="Tomita M."/>
            <person name="Numata K."/>
            <person name="Arakawa K."/>
        </authorList>
    </citation>
    <scope>NUCLEOTIDE SEQUENCE</scope>
</reference>